<feature type="transmembrane region" description="Helical" evidence="1">
    <location>
        <begin position="70"/>
        <end position="90"/>
    </location>
</feature>
<proteinExistence type="predicted"/>
<sequence length="215" mass="25068">MYAETDLTRFVAEPWNAYSSLTFLIPVIYWFLKLRKHYREYPFLIMCMPLLALGGIGSTLYHAFRNSVFFLRMDVLPIAILTLLVSLYFWWKSVGRWEYVALIAIAFIGTRIFIYREVVLAQQQAINLSYFITGIMIFLPAFLLLLRTSYTGTKVIILATVFFIFSLVFRQIDSQFFALPMGTHWLWHTCCAIGAFFLAQYLYIIANVARQKVNA</sequence>
<dbReference type="EMBL" id="CP048222">
    <property type="protein sequence ID" value="QHT71613.1"/>
    <property type="molecule type" value="Genomic_DNA"/>
</dbReference>
<feature type="transmembrane region" description="Helical" evidence="1">
    <location>
        <begin position="184"/>
        <end position="206"/>
    </location>
</feature>
<protein>
    <submittedName>
        <fullName evidence="2">Ceramidase</fullName>
    </submittedName>
</protein>
<name>A0A6C0GVN9_9BACT</name>
<keyword evidence="1" id="KW-0812">Transmembrane</keyword>
<gene>
    <name evidence="2" type="ORF">GXP67_35570</name>
</gene>
<feature type="transmembrane region" description="Helical" evidence="1">
    <location>
        <begin position="15"/>
        <end position="32"/>
    </location>
</feature>
<reference evidence="2 3" key="1">
    <citation type="submission" date="2020-01" db="EMBL/GenBank/DDBJ databases">
        <authorList>
            <person name="Kim M.K."/>
        </authorList>
    </citation>
    <scope>NUCLEOTIDE SEQUENCE [LARGE SCALE GENOMIC DNA]</scope>
    <source>
        <strain evidence="2 3">172606-1</strain>
    </source>
</reference>
<feature type="transmembrane region" description="Helical" evidence="1">
    <location>
        <begin position="155"/>
        <end position="172"/>
    </location>
</feature>
<evidence type="ECO:0000313" key="3">
    <source>
        <dbReference type="Proteomes" id="UP000480178"/>
    </source>
</evidence>
<dbReference type="RefSeq" id="WP_162447548.1">
    <property type="nucleotide sequence ID" value="NZ_CP048222.1"/>
</dbReference>
<dbReference type="KEGG" id="rhoz:GXP67_35570"/>
<dbReference type="AlphaFoldDB" id="A0A6C0GVN9"/>
<keyword evidence="1" id="KW-0472">Membrane</keyword>
<evidence type="ECO:0000313" key="2">
    <source>
        <dbReference type="EMBL" id="QHT71613.1"/>
    </source>
</evidence>
<keyword evidence="3" id="KW-1185">Reference proteome</keyword>
<dbReference type="Proteomes" id="UP000480178">
    <property type="component" value="Chromosome"/>
</dbReference>
<feature type="transmembrane region" description="Helical" evidence="1">
    <location>
        <begin position="44"/>
        <end position="64"/>
    </location>
</feature>
<accession>A0A6C0GVN9</accession>
<organism evidence="2 3">
    <name type="scientific">Rhodocytophaga rosea</name>
    <dbReference type="NCBI Taxonomy" id="2704465"/>
    <lineage>
        <taxon>Bacteria</taxon>
        <taxon>Pseudomonadati</taxon>
        <taxon>Bacteroidota</taxon>
        <taxon>Cytophagia</taxon>
        <taxon>Cytophagales</taxon>
        <taxon>Rhodocytophagaceae</taxon>
        <taxon>Rhodocytophaga</taxon>
    </lineage>
</organism>
<feature type="transmembrane region" description="Helical" evidence="1">
    <location>
        <begin position="128"/>
        <end position="146"/>
    </location>
</feature>
<evidence type="ECO:0000256" key="1">
    <source>
        <dbReference type="SAM" id="Phobius"/>
    </source>
</evidence>
<keyword evidence="1" id="KW-1133">Transmembrane helix</keyword>
<feature type="transmembrane region" description="Helical" evidence="1">
    <location>
        <begin position="97"/>
        <end position="116"/>
    </location>
</feature>